<dbReference type="InterPro" id="IPR046520">
    <property type="entry name" value="DUF6697"/>
</dbReference>
<gene>
    <name evidence="2" type="ORF">N0V89_000845</name>
</gene>
<name>A0A9W8XY74_9PLEO</name>
<dbReference type="AlphaFoldDB" id="A0A9W8XY74"/>
<reference evidence="2" key="1">
    <citation type="submission" date="2022-10" db="EMBL/GenBank/DDBJ databases">
        <title>Tapping the CABI collections for fungal endophytes: first genome assemblies for Collariella, Neodidymelliopsis, Ascochyta clinopodiicola, Didymella pomorum, Didymosphaeria variabile, Neocosmospora piperis and Neocucurbitaria cava.</title>
        <authorList>
            <person name="Hill R."/>
        </authorList>
    </citation>
    <scope>NUCLEOTIDE SEQUENCE</scope>
    <source>
        <strain evidence="2">IMI 356815</strain>
    </source>
</reference>
<evidence type="ECO:0000313" key="2">
    <source>
        <dbReference type="EMBL" id="KAJ4360284.1"/>
    </source>
</evidence>
<proteinExistence type="predicted"/>
<feature type="domain" description="DUF6697" evidence="1">
    <location>
        <begin position="281"/>
        <end position="553"/>
    </location>
</feature>
<organism evidence="2 3">
    <name type="scientific">Didymosphaeria variabile</name>
    <dbReference type="NCBI Taxonomy" id="1932322"/>
    <lineage>
        <taxon>Eukaryota</taxon>
        <taxon>Fungi</taxon>
        <taxon>Dikarya</taxon>
        <taxon>Ascomycota</taxon>
        <taxon>Pezizomycotina</taxon>
        <taxon>Dothideomycetes</taxon>
        <taxon>Pleosporomycetidae</taxon>
        <taxon>Pleosporales</taxon>
        <taxon>Massarineae</taxon>
        <taxon>Didymosphaeriaceae</taxon>
        <taxon>Didymosphaeria</taxon>
    </lineage>
</organism>
<dbReference type="Pfam" id="PF20411">
    <property type="entry name" value="DUF6697"/>
    <property type="match status" value="1"/>
</dbReference>
<comment type="caution">
    <text evidence="2">The sequence shown here is derived from an EMBL/GenBank/DDBJ whole genome shotgun (WGS) entry which is preliminary data.</text>
</comment>
<sequence length="562" mass="62678">MADHNPNAHLNPSAGAFTPANGHQVSPLSYLELQYKVEDLEREQAWSRAEISDLKTLYHTFRTEIDTLKKGGWNVTVGSFRNQINSRFTKALDDVKEKAISGAILPPNGCCNNANVSQKKLNGTTVPPHLRSQTASSVPPHLRHKTGTSFVSVAPHLRNGVADGLVFFQPVVWSNTDKRSLSGKSSEVKSGLSNANNPLVIDGNVDDPKTERFNQKTIIERELTPPLSPKTLDAQLSTAAQDLSLLKIDVFGQPWKPQYIANLPDLDPTISSHIPSAPVSFSDDFLRNHLGGIIWGPGLAFIPPPQPSILPDRVYYTVDPAHDPHLPSAPGQHGAKLVPFFNIVPEDNLDFDLPEDYDSSSNVPLFVLEDVPGAGGKTRKRYVYYGHYTQSRWSDKLDYDRMVNCVPASVREYWAEELSASGRPEWVTNALQRHFFPAPVYHGALPAVAEDEGGSVADEEMAAREEKVARDVSRHVKLLRVWKKEADMRTSLIRKDFILTAFDRVSSLLHSIPFVSPDNSSQADADEPTALRLWWEYLECVDWRVDFYNTLVTLQSRNPSYI</sequence>
<protein>
    <recommendedName>
        <fullName evidence="1">DUF6697 domain-containing protein</fullName>
    </recommendedName>
</protein>
<dbReference type="GeneID" id="80904375"/>
<evidence type="ECO:0000259" key="1">
    <source>
        <dbReference type="Pfam" id="PF20411"/>
    </source>
</evidence>
<accession>A0A9W8XY74</accession>
<dbReference type="EMBL" id="JAPEUX010000001">
    <property type="protein sequence ID" value="KAJ4360284.1"/>
    <property type="molecule type" value="Genomic_DNA"/>
</dbReference>
<dbReference type="RefSeq" id="XP_056076486.1">
    <property type="nucleotide sequence ID" value="XM_056209664.1"/>
</dbReference>
<dbReference type="OrthoDB" id="5427977at2759"/>
<dbReference type="Proteomes" id="UP001140513">
    <property type="component" value="Unassembled WGS sequence"/>
</dbReference>
<keyword evidence="3" id="KW-1185">Reference proteome</keyword>
<evidence type="ECO:0000313" key="3">
    <source>
        <dbReference type="Proteomes" id="UP001140513"/>
    </source>
</evidence>